<dbReference type="Proteomes" id="UP000191554">
    <property type="component" value="Unassembled WGS sequence"/>
</dbReference>
<dbReference type="STRING" id="48256.CLHUN_13660"/>
<organism evidence="1 2">
    <name type="scientific">Ruminiclostridium hungatei</name>
    <name type="common">Clostridium hungatei</name>
    <dbReference type="NCBI Taxonomy" id="48256"/>
    <lineage>
        <taxon>Bacteria</taxon>
        <taxon>Bacillati</taxon>
        <taxon>Bacillota</taxon>
        <taxon>Clostridia</taxon>
        <taxon>Eubacteriales</taxon>
        <taxon>Oscillospiraceae</taxon>
        <taxon>Ruminiclostridium</taxon>
    </lineage>
</organism>
<dbReference type="RefSeq" id="WP_080063813.1">
    <property type="nucleotide sequence ID" value="NZ_MZGX01000007.1"/>
</dbReference>
<dbReference type="AlphaFoldDB" id="A0A1V4SLQ2"/>
<dbReference type="Gene3D" id="3.40.50.300">
    <property type="entry name" value="P-loop containing nucleotide triphosphate hydrolases"/>
    <property type="match status" value="1"/>
</dbReference>
<dbReference type="OrthoDB" id="384098at2"/>
<evidence type="ECO:0000313" key="1">
    <source>
        <dbReference type="EMBL" id="OPX44812.1"/>
    </source>
</evidence>
<dbReference type="InterPro" id="IPR027417">
    <property type="entry name" value="P-loop_NTPase"/>
</dbReference>
<evidence type="ECO:0000313" key="2">
    <source>
        <dbReference type="Proteomes" id="UP000191554"/>
    </source>
</evidence>
<accession>A0A1V4SLQ2</accession>
<sequence length="293" mass="33271">MLVYNVAGTYIKVNSGNGYLKERMKGFLCNVTESPHMSVQIDQCSRIERPEGSVIIEDNINWLRKEEEASGYHIYSLDRTKTNILSHIDTNLEWTNANIRCFKPELDENAPTVLKMWSDHYSFMLMGIVFRNNLLNNGGIVMHASSIAWEGRGILFTAPSGTGKSTHVGLWEKYMGEAVTVVNDDTPAIRFEKGIPLLCGTPWSGSSDKFQNTEVPVYAIVVLEQAPENSIKLLEISEALPMVMPRCFLPYFDEVLMKKAYDVLGKLLNSVKVYHLKCRPDREAMELVRQWVK</sequence>
<dbReference type="SUPFAM" id="SSF53795">
    <property type="entry name" value="PEP carboxykinase-like"/>
    <property type="match status" value="1"/>
</dbReference>
<reference evidence="1 2" key="1">
    <citation type="submission" date="2017-03" db="EMBL/GenBank/DDBJ databases">
        <title>Genome sequence of Clostridium hungatei DSM 14427.</title>
        <authorList>
            <person name="Poehlein A."/>
            <person name="Daniel R."/>
        </authorList>
    </citation>
    <scope>NUCLEOTIDE SEQUENCE [LARGE SCALE GENOMIC DNA]</scope>
    <source>
        <strain evidence="1 2">DSM 14427</strain>
    </source>
</reference>
<name>A0A1V4SLQ2_RUMHU</name>
<dbReference type="EMBL" id="MZGX01000007">
    <property type="protein sequence ID" value="OPX44812.1"/>
    <property type="molecule type" value="Genomic_DNA"/>
</dbReference>
<protein>
    <submittedName>
        <fullName evidence="1">Uncharacterized protein</fullName>
    </submittedName>
</protein>
<comment type="caution">
    <text evidence="1">The sequence shown here is derived from an EMBL/GenBank/DDBJ whole genome shotgun (WGS) entry which is preliminary data.</text>
</comment>
<keyword evidence="2" id="KW-1185">Reference proteome</keyword>
<gene>
    <name evidence="1" type="ORF">CLHUN_13660</name>
</gene>
<proteinExistence type="predicted"/>